<evidence type="ECO:0000256" key="1">
    <source>
        <dbReference type="ARBA" id="ARBA00004571"/>
    </source>
</evidence>
<reference evidence="8" key="2">
    <citation type="submission" date="2009-09" db="EMBL/GenBank/DDBJ databases">
        <title>Complete sequence of chromosome of Candidatus Accumulibacter phosphatis clade IIA str. UW-1.</title>
        <authorList>
            <consortium name="US DOE Joint Genome Institute"/>
            <person name="Martin H.G."/>
            <person name="Ivanova N."/>
            <person name="Kunin V."/>
            <person name="Warnecke F."/>
            <person name="Barry K."/>
            <person name="He S."/>
            <person name="Salamov A."/>
            <person name="Szeto E."/>
            <person name="Dalin E."/>
            <person name="Pangilinan J.L."/>
            <person name="Lapidus A."/>
            <person name="Lowry S."/>
            <person name="Kyrpides N.C."/>
            <person name="McMahon K.D."/>
            <person name="Hugenholtz P."/>
        </authorList>
    </citation>
    <scope>NUCLEOTIDE SEQUENCE [LARGE SCALE GENOMIC DNA]</scope>
    <source>
        <strain evidence="8">UW-1</strain>
    </source>
</reference>
<dbReference type="eggNOG" id="COG2067">
    <property type="taxonomic scope" value="Bacteria"/>
</dbReference>
<dbReference type="SUPFAM" id="SSF56935">
    <property type="entry name" value="Porins"/>
    <property type="match status" value="1"/>
</dbReference>
<keyword evidence="5" id="KW-0732">Signal</keyword>
<dbReference type="Gene3D" id="2.40.160.60">
    <property type="entry name" value="Outer membrane protein transport protein (OMPP1/FadL/TodX)"/>
    <property type="match status" value="1"/>
</dbReference>
<dbReference type="STRING" id="522306.CAP2UW1_3460"/>
<dbReference type="Pfam" id="PF03349">
    <property type="entry name" value="Toluene_X"/>
    <property type="match status" value="1"/>
</dbReference>
<evidence type="ECO:0000256" key="6">
    <source>
        <dbReference type="ARBA" id="ARBA00023136"/>
    </source>
</evidence>
<proteinExistence type="inferred from homology"/>
<comment type="subcellular location">
    <subcellularLocation>
        <location evidence="1">Cell outer membrane</location>
        <topology evidence="1">Multi-pass membrane protein</topology>
    </subcellularLocation>
</comment>
<protein>
    <submittedName>
        <fullName evidence="8">Membrane protein involved in aromatic hydrocarbon degradation</fullName>
    </submittedName>
</protein>
<organism evidence="8">
    <name type="scientific">Accumulibacter regalis</name>
    <dbReference type="NCBI Taxonomy" id="522306"/>
    <lineage>
        <taxon>Bacteria</taxon>
        <taxon>Pseudomonadati</taxon>
        <taxon>Pseudomonadota</taxon>
        <taxon>Betaproteobacteria</taxon>
        <taxon>Candidatus Accumulibacter</taxon>
    </lineage>
</organism>
<dbReference type="GO" id="GO:0009279">
    <property type="term" value="C:cell outer membrane"/>
    <property type="evidence" value="ECO:0007669"/>
    <property type="project" value="UniProtKB-SubCell"/>
</dbReference>
<gene>
    <name evidence="8" type="ordered locus">CAP2UW1_3460</name>
</gene>
<name>C7RJA8_ACCRE</name>
<evidence type="ECO:0000256" key="7">
    <source>
        <dbReference type="ARBA" id="ARBA00023237"/>
    </source>
</evidence>
<sequence length="446" mass="47800" precursor="true">MSRQISMKLIPALLLGVFSGAVGASGFQLLEQGSGLGNAYAGSAAKSNDASTIFWNPAGMTQLGPRAVSGGLTAVKASFKFDDKGSQVGEFGPGGRMGAGDGGDAGNWGYIPNGYLSWALTPNLYVGLGIGAPFGLKTKYDEPWRGSAQSNEFDIKTMNINPSIAFKVNDMVSLGAGVSWQKIEADYYRRLAINSSPRFGALPQVTSHMSIDDDAWGWNIGALFTLSPATKVGLSYRSTIQYHTEGKVKLTGDGTRAGDATAVALRNAGGASDVKADLKVPDTFILSVTQKLSDRWELLGDVSWTGWSSIKNVDIYRTSGPQSGALAQTLDANFQNTYRIALGATYSLSEALRLQFGLAYDQTPVKNSTSRLTSLPDNDRTWFTFGTQWKPAKEQTLELGLAYLYISDTKINKNETTANPLTNRGTVIGDYDSSVWILGAQYSLAF</sequence>
<accession>C7RJA8</accession>
<evidence type="ECO:0000256" key="4">
    <source>
        <dbReference type="ARBA" id="ARBA00022692"/>
    </source>
</evidence>
<evidence type="ECO:0000256" key="2">
    <source>
        <dbReference type="ARBA" id="ARBA00008163"/>
    </source>
</evidence>
<dbReference type="PANTHER" id="PTHR35093">
    <property type="entry name" value="OUTER MEMBRANE PROTEIN NMB0088-RELATED"/>
    <property type="match status" value="1"/>
</dbReference>
<dbReference type="OrthoDB" id="19849at2"/>
<keyword evidence="4" id="KW-0812">Transmembrane</keyword>
<dbReference type="EMBL" id="CP001715">
    <property type="protein sequence ID" value="ACV36719.1"/>
    <property type="molecule type" value="Genomic_DNA"/>
</dbReference>
<comment type="similarity">
    <text evidence="2">Belongs to the OmpP1/FadL family.</text>
</comment>
<dbReference type="InterPro" id="IPR005017">
    <property type="entry name" value="OMPP1/FadL/TodX"/>
</dbReference>
<dbReference type="HOGENOM" id="CLU_035981_0_1_4"/>
<dbReference type="PANTHER" id="PTHR35093:SF8">
    <property type="entry name" value="OUTER MEMBRANE PROTEIN NMB0088-RELATED"/>
    <property type="match status" value="1"/>
</dbReference>
<reference evidence="8" key="1">
    <citation type="submission" date="2009-08" db="EMBL/GenBank/DDBJ databases">
        <authorList>
            <consortium name="US DOE Joint Genome Institute"/>
            <person name="Lucas S."/>
            <person name="Copeland A."/>
            <person name="Lapidus A."/>
            <person name="Glavina del Rio T."/>
            <person name="Dalin E."/>
            <person name="Tice H."/>
            <person name="Bruce D."/>
            <person name="Barry K."/>
            <person name="Pitluck S."/>
            <person name="Lowry S."/>
            <person name="Larimer F."/>
            <person name="Land M."/>
            <person name="Hauser L."/>
            <person name="Kyrpides N."/>
            <person name="Ivanova N."/>
            <person name="McMahon K.D."/>
            <person name="Hugenholtz P."/>
        </authorList>
    </citation>
    <scope>NUCLEOTIDE SEQUENCE</scope>
    <source>
        <strain evidence="8">UW-1</strain>
    </source>
</reference>
<dbReference type="GO" id="GO:0015483">
    <property type="term" value="F:long-chain fatty acid transporting porin activity"/>
    <property type="evidence" value="ECO:0007669"/>
    <property type="project" value="TreeGrafter"/>
</dbReference>
<keyword evidence="3" id="KW-1134">Transmembrane beta strand</keyword>
<keyword evidence="6" id="KW-0472">Membrane</keyword>
<keyword evidence="7" id="KW-0998">Cell outer membrane</keyword>
<dbReference type="AlphaFoldDB" id="C7RJA8"/>
<dbReference type="KEGG" id="app:CAP2UW1_3460"/>
<evidence type="ECO:0000256" key="3">
    <source>
        <dbReference type="ARBA" id="ARBA00022452"/>
    </source>
</evidence>
<evidence type="ECO:0000313" key="8">
    <source>
        <dbReference type="EMBL" id="ACV36719.1"/>
    </source>
</evidence>
<evidence type="ECO:0000256" key="5">
    <source>
        <dbReference type="ARBA" id="ARBA00022729"/>
    </source>
</evidence>